<protein>
    <recommendedName>
        <fullName evidence="1">VOC domain-containing protein</fullName>
    </recommendedName>
</protein>
<dbReference type="CDD" id="cd06587">
    <property type="entry name" value="VOC"/>
    <property type="match status" value="1"/>
</dbReference>
<dbReference type="Pfam" id="PF00903">
    <property type="entry name" value="Glyoxalase"/>
    <property type="match status" value="1"/>
</dbReference>
<dbReference type="Proteomes" id="UP000679779">
    <property type="component" value="Unassembled WGS sequence"/>
</dbReference>
<keyword evidence="3" id="KW-1185">Reference proteome</keyword>
<name>A0A919XPI2_9BACL</name>
<accession>A0A919XPI2</accession>
<evidence type="ECO:0000313" key="3">
    <source>
        <dbReference type="Proteomes" id="UP000679779"/>
    </source>
</evidence>
<dbReference type="InterPro" id="IPR004360">
    <property type="entry name" value="Glyas_Fos-R_dOase_dom"/>
</dbReference>
<comment type="caution">
    <text evidence="2">The sequence shown here is derived from an EMBL/GenBank/DDBJ whole genome shotgun (WGS) entry which is preliminary data.</text>
</comment>
<evidence type="ECO:0000313" key="2">
    <source>
        <dbReference type="EMBL" id="GIO34545.1"/>
    </source>
</evidence>
<dbReference type="RefSeq" id="WP_160044958.1">
    <property type="nucleotide sequence ID" value="NZ_BORQ01000011.1"/>
</dbReference>
<dbReference type="PROSITE" id="PS51819">
    <property type="entry name" value="VOC"/>
    <property type="match status" value="1"/>
</dbReference>
<feature type="domain" description="VOC" evidence="1">
    <location>
        <begin position="5"/>
        <end position="127"/>
    </location>
</feature>
<gene>
    <name evidence="2" type="ORF">J2TS6_56860</name>
</gene>
<proteinExistence type="predicted"/>
<dbReference type="InterPro" id="IPR029068">
    <property type="entry name" value="Glyas_Bleomycin-R_OHBP_Dase"/>
</dbReference>
<reference evidence="2" key="1">
    <citation type="submission" date="2021-03" db="EMBL/GenBank/DDBJ databases">
        <title>Antimicrobial resistance genes in bacteria isolated from Japanese honey, and their potential for conferring macrolide and lincosamide resistance in the American foulbrood pathogen Paenibacillus larvae.</title>
        <authorList>
            <person name="Okamoto M."/>
            <person name="Kumagai M."/>
            <person name="Kanamori H."/>
            <person name="Takamatsu D."/>
        </authorList>
    </citation>
    <scope>NUCLEOTIDE SEQUENCE</scope>
    <source>
        <strain evidence="2">J2TS6</strain>
    </source>
</reference>
<dbReference type="Gene3D" id="3.10.180.10">
    <property type="entry name" value="2,3-Dihydroxybiphenyl 1,2-Dioxygenase, domain 1"/>
    <property type="match status" value="1"/>
</dbReference>
<dbReference type="AlphaFoldDB" id="A0A919XPI2"/>
<dbReference type="SUPFAM" id="SSF54593">
    <property type="entry name" value="Glyoxalase/Bleomycin resistance protein/Dihydroxybiphenyl dioxygenase"/>
    <property type="match status" value="1"/>
</dbReference>
<evidence type="ECO:0000259" key="1">
    <source>
        <dbReference type="PROSITE" id="PS51819"/>
    </source>
</evidence>
<dbReference type="InterPro" id="IPR037523">
    <property type="entry name" value="VOC_core"/>
</dbReference>
<sequence>MGIQQIGSVFIPVSRLERSIAFYSEGLGLTCRGIEDWGGGKRGATLFFNPHPEHAALLTLAETDEPIAASTRNLFNFKCVDARGLHAMMQTQGYRVSELETWDSPWNKHVMFDVVDPDGRMLNLIEMIPIEVFK</sequence>
<organism evidence="2 3">
    <name type="scientific">Paenibacillus albilobatus</name>
    <dbReference type="NCBI Taxonomy" id="2716884"/>
    <lineage>
        <taxon>Bacteria</taxon>
        <taxon>Bacillati</taxon>
        <taxon>Bacillota</taxon>
        <taxon>Bacilli</taxon>
        <taxon>Bacillales</taxon>
        <taxon>Paenibacillaceae</taxon>
        <taxon>Paenibacillus</taxon>
    </lineage>
</organism>
<dbReference type="EMBL" id="BORQ01000011">
    <property type="protein sequence ID" value="GIO34545.1"/>
    <property type="molecule type" value="Genomic_DNA"/>
</dbReference>